<dbReference type="GO" id="GO:0006633">
    <property type="term" value="P:fatty acid biosynthetic process"/>
    <property type="evidence" value="ECO:0007669"/>
    <property type="project" value="UniProtKB-UniRule"/>
</dbReference>
<dbReference type="EC" id="4.2.1.59" evidence="9"/>
<dbReference type="SUPFAM" id="SSF54637">
    <property type="entry name" value="Thioesterase/thiol ester dehydrase-isomerase"/>
    <property type="match status" value="1"/>
</dbReference>
<keyword evidence="5 9" id="KW-0441">Lipid A biosynthesis</keyword>
<sequence>MNETGRASLNAADIQKLLVTLPHRYPFLLIDRIVDIDGDQSATGIKNVTINEPHFTGHFPGNPIMPGVLIIEAMAQTAGAISIMQRGADKPGVVYFLTIDNAKFRRPVVPGDRMLIHVKKLKQRANISRFACTAEVDGTLVAEAEVAAMIGVAEEK</sequence>
<dbReference type="InterPro" id="IPR029069">
    <property type="entry name" value="HotDog_dom_sf"/>
</dbReference>
<dbReference type="GO" id="GO:0005737">
    <property type="term" value="C:cytoplasm"/>
    <property type="evidence" value="ECO:0007669"/>
    <property type="project" value="UniProtKB-SubCell"/>
</dbReference>
<dbReference type="GO" id="GO:0019171">
    <property type="term" value="F:(3R)-hydroxyacyl-[acyl-carrier-protein] dehydratase activity"/>
    <property type="evidence" value="ECO:0007669"/>
    <property type="project" value="UniProtKB-EC"/>
</dbReference>
<dbReference type="EMBL" id="BMHH01000002">
    <property type="protein sequence ID" value="GGA82344.1"/>
    <property type="molecule type" value="Genomic_DNA"/>
</dbReference>
<evidence type="ECO:0000256" key="9">
    <source>
        <dbReference type="HAMAP-Rule" id="MF_00406"/>
    </source>
</evidence>
<evidence type="ECO:0000256" key="5">
    <source>
        <dbReference type="ARBA" id="ARBA00022556"/>
    </source>
</evidence>
<evidence type="ECO:0000256" key="7">
    <source>
        <dbReference type="ARBA" id="ARBA00023239"/>
    </source>
</evidence>
<comment type="subcellular location">
    <subcellularLocation>
        <location evidence="1 9">Cytoplasm</location>
    </subcellularLocation>
</comment>
<keyword evidence="11" id="KW-1185">Reference proteome</keyword>
<dbReference type="InterPro" id="IPR010084">
    <property type="entry name" value="FabZ"/>
</dbReference>
<dbReference type="CDD" id="cd01288">
    <property type="entry name" value="FabZ"/>
    <property type="match status" value="1"/>
</dbReference>
<dbReference type="Proteomes" id="UP000646478">
    <property type="component" value="Unassembled WGS sequence"/>
</dbReference>
<protein>
    <recommendedName>
        <fullName evidence="9">3-hydroxyacyl-[acyl-carrier-protein] dehydratase FabZ</fullName>
        <ecNumber evidence="9">4.2.1.59</ecNumber>
    </recommendedName>
    <alternativeName>
        <fullName evidence="9">(3R)-hydroxymyristoyl-[acyl-carrier-protein] dehydratase</fullName>
        <shortName evidence="9">(3R)-hydroxymyristoyl-ACP dehydrase</shortName>
    </alternativeName>
    <alternativeName>
        <fullName evidence="9">Beta-hydroxyacyl-ACP dehydratase</fullName>
    </alternativeName>
</protein>
<proteinExistence type="inferred from homology"/>
<dbReference type="RefSeq" id="WP_188821543.1">
    <property type="nucleotide sequence ID" value="NZ_BMHH01000002.1"/>
</dbReference>
<dbReference type="NCBIfam" id="TIGR01750">
    <property type="entry name" value="fabZ"/>
    <property type="match status" value="1"/>
</dbReference>
<evidence type="ECO:0000256" key="2">
    <source>
        <dbReference type="ARBA" id="ARBA00009174"/>
    </source>
</evidence>
<keyword evidence="7 9" id="KW-0456">Lyase</keyword>
<dbReference type="InterPro" id="IPR013114">
    <property type="entry name" value="FabA_FabZ"/>
</dbReference>
<evidence type="ECO:0000313" key="10">
    <source>
        <dbReference type="EMBL" id="GGA82344.1"/>
    </source>
</evidence>
<name>A0A916S3B4_9HYPH</name>
<dbReference type="AlphaFoldDB" id="A0A916S3B4"/>
<evidence type="ECO:0000256" key="6">
    <source>
        <dbReference type="ARBA" id="ARBA00023098"/>
    </source>
</evidence>
<feature type="active site" evidence="9">
    <location>
        <position position="58"/>
    </location>
</feature>
<keyword evidence="3 9" id="KW-0963">Cytoplasm</keyword>
<dbReference type="GO" id="GO:0009245">
    <property type="term" value="P:lipid A biosynthetic process"/>
    <property type="evidence" value="ECO:0007669"/>
    <property type="project" value="UniProtKB-UniRule"/>
</dbReference>
<comment type="caution">
    <text evidence="10">The sequence shown here is derived from an EMBL/GenBank/DDBJ whole genome shotgun (WGS) entry which is preliminary data.</text>
</comment>
<accession>A0A916S3B4</accession>
<evidence type="ECO:0000256" key="3">
    <source>
        <dbReference type="ARBA" id="ARBA00022490"/>
    </source>
</evidence>
<evidence type="ECO:0000256" key="8">
    <source>
        <dbReference type="ARBA" id="ARBA00025049"/>
    </source>
</evidence>
<evidence type="ECO:0000256" key="4">
    <source>
        <dbReference type="ARBA" id="ARBA00022516"/>
    </source>
</evidence>
<dbReference type="GO" id="GO:0016020">
    <property type="term" value="C:membrane"/>
    <property type="evidence" value="ECO:0007669"/>
    <property type="project" value="GOC"/>
</dbReference>
<organism evidence="10 11">
    <name type="scientific">Brucella endophytica</name>
    <dbReference type="NCBI Taxonomy" id="1963359"/>
    <lineage>
        <taxon>Bacteria</taxon>
        <taxon>Pseudomonadati</taxon>
        <taxon>Pseudomonadota</taxon>
        <taxon>Alphaproteobacteria</taxon>
        <taxon>Hyphomicrobiales</taxon>
        <taxon>Brucellaceae</taxon>
        <taxon>Brucella/Ochrobactrum group</taxon>
        <taxon>Brucella</taxon>
    </lineage>
</organism>
<comment type="catalytic activity">
    <reaction evidence="9">
        <text>a (3R)-hydroxyacyl-[ACP] = a (2E)-enoyl-[ACP] + H2O</text>
        <dbReference type="Rhea" id="RHEA:13097"/>
        <dbReference type="Rhea" id="RHEA-COMP:9925"/>
        <dbReference type="Rhea" id="RHEA-COMP:9945"/>
        <dbReference type="ChEBI" id="CHEBI:15377"/>
        <dbReference type="ChEBI" id="CHEBI:78784"/>
        <dbReference type="ChEBI" id="CHEBI:78827"/>
        <dbReference type="EC" id="4.2.1.59"/>
    </reaction>
</comment>
<comment type="similarity">
    <text evidence="2 9">Belongs to the thioester dehydratase family. FabZ subfamily.</text>
</comment>
<dbReference type="PANTHER" id="PTHR30272:SF1">
    <property type="entry name" value="3-HYDROXYACYL-[ACYL-CARRIER-PROTEIN] DEHYDRATASE"/>
    <property type="match status" value="1"/>
</dbReference>
<dbReference type="PANTHER" id="PTHR30272">
    <property type="entry name" value="3-HYDROXYACYL-[ACYL-CARRIER-PROTEIN] DEHYDRATASE"/>
    <property type="match status" value="1"/>
</dbReference>
<dbReference type="FunFam" id="3.10.129.10:FF:000001">
    <property type="entry name" value="3-hydroxyacyl-[acyl-carrier-protein] dehydratase FabZ"/>
    <property type="match status" value="1"/>
</dbReference>
<reference evidence="10" key="2">
    <citation type="submission" date="2020-09" db="EMBL/GenBank/DDBJ databases">
        <authorList>
            <person name="Sun Q."/>
            <person name="Zhou Y."/>
        </authorList>
    </citation>
    <scope>NUCLEOTIDE SEQUENCE</scope>
    <source>
        <strain evidence="10">CGMCC 1.15082</strain>
    </source>
</reference>
<dbReference type="NCBIfam" id="NF000582">
    <property type="entry name" value="PRK00006.1"/>
    <property type="match status" value="1"/>
</dbReference>
<dbReference type="Gene3D" id="3.10.129.10">
    <property type="entry name" value="Hotdog Thioesterase"/>
    <property type="match status" value="1"/>
</dbReference>
<evidence type="ECO:0000256" key="1">
    <source>
        <dbReference type="ARBA" id="ARBA00004496"/>
    </source>
</evidence>
<comment type="function">
    <text evidence="8 9">Involved in unsaturated fatty acids biosynthesis. Catalyzes the dehydration of short chain beta-hydroxyacyl-ACPs and long chain saturated and unsaturated beta-hydroxyacyl-ACPs.</text>
</comment>
<reference evidence="10" key="1">
    <citation type="journal article" date="2014" name="Int. J. Syst. Evol. Microbiol.">
        <title>Complete genome sequence of Corynebacterium casei LMG S-19264T (=DSM 44701T), isolated from a smear-ripened cheese.</title>
        <authorList>
            <consortium name="US DOE Joint Genome Institute (JGI-PGF)"/>
            <person name="Walter F."/>
            <person name="Albersmeier A."/>
            <person name="Kalinowski J."/>
            <person name="Ruckert C."/>
        </authorList>
    </citation>
    <scope>NUCLEOTIDE SEQUENCE</scope>
    <source>
        <strain evidence="10">CGMCC 1.15082</strain>
    </source>
</reference>
<dbReference type="HAMAP" id="MF_00406">
    <property type="entry name" value="FabZ"/>
    <property type="match status" value="1"/>
</dbReference>
<evidence type="ECO:0000313" key="11">
    <source>
        <dbReference type="Proteomes" id="UP000646478"/>
    </source>
</evidence>
<keyword evidence="4 9" id="KW-0444">Lipid biosynthesis</keyword>
<gene>
    <name evidence="9 10" type="primary">fabZ</name>
    <name evidence="10" type="ORF">GCM10011491_07180</name>
</gene>
<dbReference type="Pfam" id="PF07977">
    <property type="entry name" value="FabA"/>
    <property type="match status" value="1"/>
</dbReference>
<keyword evidence="6 9" id="KW-0443">Lipid metabolism</keyword>